<dbReference type="EMBL" id="JBAGNM010000001">
    <property type="protein sequence ID" value="MEW6953563.1"/>
    <property type="molecule type" value="Genomic_DNA"/>
</dbReference>
<dbReference type="Proteomes" id="UP001555100">
    <property type="component" value="Unassembled WGS sequence"/>
</dbReference>
<proteinExistence type="predicted"/>
<evidence type="ECO:0000313" key="2">
    <source>
        <dbReference type="Proteomes" id="UP001555100"/>
    </source>
</evidence>
<protein>
    <submittedName>
        <fullName evidence="1">Uncharacterized protein</fullName>
    </submittedName>
</protein>
<name>A0ABV3N924_9ACTO</name>
<gene>
    <name evidence="1" type="ORF">V3M73_00795</name>
</gene>
<dbReference type="RefSeq" id="WP_367199078.1">
    <property type="nucleotide sequence ID" value="NZ_CP123425.1"/>
</dbReference>
<organism evidence="1 2">
    <name type="scientific">Trueperella pyogenes</name>
    <dbReference type="NCBI Taxonomy" id="1661"/>
    <lineage>
        <taxon>Bacteria</taxon>
        <taxon>Bacillati</taxon>
        <taxon>Actinomycetota</taxon>
        <taxon>Actinomycetes</taxon>
        <taxon>Actinomycetales</taxon>
        <taxon>Actinomycetaceae</taxon>
        <taxon>Trueperella</taxon>
    </lineage>
</organism>
<keyword evidence="2" id="KW-1185">Reference proteome</keyword>
<reference evidence="1 2" key="1">
    <citation type="submission" date="2024-01" db="EMBL/GenBank/DDBJ databases">
        <title>Genomic analysis and antimicrobial resistance profiles of Trueperella pyogenes isolated from domestic and wild animals.</title>
        <authorList>
            <person name="Magossi G."/>
            <person name="Gzyl K.E."/>
            <person name="Holman D.B."/>
            <person name="Amat S."/>
        </authorList>
    </citation>
    <scope>NUCLEOTIDE SEQUENCE [LARGE SCALE GENOMIC DNA]</scope>
    <source>
        <strain evidence="1 2">1494</strain>
    </source>
</reference>
<evidence type="ECO:0000313" key="1">
    <source>
        <dbReference type="EMBL" id="MEW6953563.1"/>
    </source>
</evidence>
<accession>A0ABV3N924</accession>
<comment type="caution">
    <text evidence="1">The sequence shown here is derived from an EMBL/GenBank/DDBJ whole genome shotgun (WGS) entry which is preliminary data.</text>
</comment>
<sequence>MSPSMNVAVSKMLAPIRERMKGMLPDTSAYAWDTMEPLNRRLQEQMKSVLPDYDALIKNALEPYNELIQAQVASIVASLPTFTIPVIDFPAFKSVGDASAIKQIASQYSGDA</sequence>